<dbReference type="Proteomes" id="UP000321523">
    <property type="component" value="Unassembled WGS sequence"/>
</dbReference>
<organism evidence="2 3">
    <name type="scientific">Skermanella aerolata</name>
    <dbReference type="NCBI Taxonomy" id="393310"/>
    <lineage>
        <taxon>Bacteria</taxon>
        <taxon>Pseudomonadati</taxon>
        <taxon>Pseudomonadota</taxon>
        <taxon>Alphaproteobacteria</taxon>
        <taxon>Rhodospirillales</taxon>
        <taxon>Azospirillaceae</taxon>
        <taxon>Skermanella</taxon>
    </lineage>
</organism>
<dbReference type="OrthoDB" id="7366034at2"/>
<evidence type="ECO:0000313" key="3">
    <source>
        <dbReference type="Proteomes" id="UP000321523"/>
    </source>
</evidence>
<dbReference type="Gene3D" id="1.10.150.320">
    <property type="entry name" value="Photosystem II 12 kDa extrinsic protein"/>
    <property type="match status" value="1"/>
</dbReference>
<evidence type="ECO:0000256" key="1">
    <source>
        <dbReference type="SAM" id="MobiDB-lite"/>
    </source>
</evidence>
<evidence type="ECO:0000313" key="2">
    <source>
        <dbReference type="EMBL" id="GEO43276.1"/>
    </source>
</evidence>
<accession>A0A512E3K3</accession>
<dbReference type="EMBL" id="BJYZ01000071">
    <property type="protein sequence ID" value="GEO43276.1"/>
    <property type="molecule type" value="Genomic_DNA"/>
</dbReference>
<dbReference type="AlphaFoldDB" id="A0A512E3K3"/>
<feature type="region of interest" description="Disordered" evidence="1">
    <location>
        <begin position="30"/>
        <end position="90"/>
    </location>
</feature>
<sequence length="147" mass="15033">MDKKSVTETAADAAKVVVGIAAMAVDALAGADRPETDASDQQSGKAREEQSRSEMPQPSGGESGGGGTASIAGAGSPDVTSAEARSSSGTIDINKAKFDELVSLKHIGRGRAKRIIASRPFRSVEDLASQGIVPAEVLVTLRSRLAL</sequence>
<keyword evidence="3" id="KW-1185">Reference proteome</keyword>
<dbReference type="RefSeq" id="WP_044435838.1">
    <property type="nucleotide sequence ID" value="NZ_BJYZ01000071.1"/>
</dbReference>
<name>A0A512E3K3_9PROT</name>
<proteinExistence type="predicted"/>
<protein>
    <recommendedName>
        <fullName evidence="4">Helix-hairpin-helix DNA-binding motif class 1 domain-containing protein</fullName>
    </recommendedName>
</protein>
<dbReference type="SUPFAM" id="SSF81585">
    <property type="entry name" value="PsbU/PolX domain-like"/>
    <property type="match status" value="1"/>
</dbReference>
<comment type="caution">
    <text evidence="2">The sequence shown here is derived from an EMBL/GenBank/DDBJ whole genome shotgun (WGS) entry which is preliminary data.</text>
</comment>
<evidence type="ECO:0008006" key="4">
    <source>
        <dbReference type="Google" id="ProtNLM"/>
    </source>
</evidence>
<reference evidence="2 3" key="1">
    <citation type="submission" date="2019-07" db="EMBL/GenBank/DDBJ databases">
        <title>Whole genome shotgun sequence of Skermanella aerolata NBRC 106429.</title>
        <authorList>
            <person name="Hosoyama A."/>
            <person name="Uohara A."/>
            <person name="Ohji S."/>
            <person name="Ichikawa N."/>
        </authorList>
    </citation>
    <scope>NUCLEOTIDE SEQUENCE [LARGE SCALE GENOMIC DNA]</scope>
    <source>
        <strain evidence="2 3">NBRC 106429</strain>
    </source>
</reference>
<gene>
    <name evidence="2" type="ORF">SAE02_74240</name>
</gene>
<dbReference type="Pfam" id="PF12836">
    <property type="entry name" value="HHH_3"/>
    <property type="match status" value="1"/>
</dbReference>